<dbReference type="InterPro" id="IPR036457">
    <property type="entry name" value="PPM-type-like_dom_sf"/>
</dbReference>
<evidence type="ECO:0000259" key="3">
    <source>
        <dbReference type="SMART" id="SM00331"/>
    </source>
</evidence>
<sequence>MGEAKERSMERKSYIISIAIALAIMVINNVFVFEKLIDYTRSYFVVVLLFNLVVLVLLANATYYTSRVKIDEIYVAISFYSFIMIANIILAIVVIFAAPINTLEIVTLLLGFGKLIFVTGVLTLNFQRKLTWLYSHAIHMLIVGVLIVVLELIVVYGSLRTQANQEMITFFIHGLSVMLLVVLNYELILREKGSNTYASLFAFSTMLVAQLFLTLTISSFYMQIQSYILQTLGFIFFFYQVNRNNFVIPEGEQRVLQRQFNLYAMNLKKIIDKKTYQVREVNQKFIDELEYAKKIQQSLLPSPKAYYRDVKIFSEYMPCERLSGDFFDHYRLDDDNVALYLMDVSGHGISAALLTMFSSNYLKFGEKNQQLFRGLKPERMLSHFYDQFNEMNFPDEMHMVVFYATMNLSTKMLTYCSAGLNCSPIRIKKNGKVDFLDKSEGFPICKLSEFITPEFKSERIKLEKGDRLLFFTDGLIDDEKNNTFNNEELIKFLTDHRFVSIEELNDLIVNMINPVKDVLNDDITYILMEI</sequence>
<organism evidence="4 5">
    <name type="scientific">Fusibacter bizertensis</name>
    <dbReference type="NCBI Taxonomy" id="1488331"/>
    <lineage>
        <taxon>Bacteria</taxon>
        <taxon>Bacillati</taxon>
        <taxon>Bacillota</taxon>
        <taxon>Clostridia</taxon>
        <taxon>Eubacteriales</taxon>
        <taxon>Eubacteriales Family XII. Incertae Sedis</taxon>
        <taxon>Fusibacter</taxon>
    </lineage>
</organism>
<accession>A0ABT6NEP8</accession>
<dbReference type="Pfam" id="PF07228">
    <property type="entry name" value="SpoIIE"/>
    <property type="match status" value="1"/>
</dbReference>
<proteinExistence type="predicted"/>
<keyword evidence="2" id="KW-0472">Membrane</keyword>
<feature type="transmembrane region" description="Helical" evidence="2">
    <location>
        <begin position="43"/>
        <end position="61"/>
    </location>
</feature>
<keyword evidence="2" id="KW-0812">Transmembrane</keyword>
<feature type="transmembrane region" description="Helical" evidence="2">
    <location>
        <begin position="105"/>
        <end position="126"/>
    </location>
</feature>
<comment type="caution">
    <text evidence="4">The sequence shown here is derived from an EMBL/GenBank/DDBJ whole genome shotgun (WGS) entry which is preliminary data.</text>
</comment>
<dbReference type="InterPro" id="IPR052016">
    <property type="entry name" value="Bact_Sigma-Reg"/>
</dbReference>
<name>A0ABT6NEP8_9FIRM</name>
<dbReference type="InterPro" id="IPR001932">
    <property type="entry name" value="PPM-type_phosphatase-like_dom"/>
</dbReference>
<feature type="transmembrane region" description="Helical" evidence="2">
    <location>
        <begin position="138"/>
        <end position="156"/>
    </location>
</feature>
<dbReference type="GO" id="GO:0004722">
    <property type="term" value="F:protein serine/threonine phosphatase activity"/>
    <property type="evidence" value="ECO:0007669"/>
    <property type="project" value="UniProtKB-EC"/>
</dbReference>
<feature type="transmembrane region" description="Helical" evidence="2">
    <location>
        <begin position="12"/>
        <end position="31"/>
    </location>
</feature>
<protein>
    <submittedName>
        <fullName evidence="4">PP2C family protein-serine/threonine phosphatase</fullName>
        <ecNumber evidence="4">3.1.3.16</ecNumber>
    </submittedName>
</protein>
<evidence type="ECO:0000313" key="4">
    <source>
        <dbReference type="EMBL" id="MDH8678908.1"/>
    </source>
</evidence>
<dbReference type="SMART" id="SM00331">
    <property type="entry name" value="PP2C_SIG"/>
    <property type="match status" value="1"/>
</dbReference>
<keyword evidence="5" id="KW-1185">Reference proteome</keyword>
<evidence type="ECO:0000256" key="2">
    <source>
        <dbReference type="SAM" id="Phobius"/>
    </source>
</evidence>
<dbReference type="PANTHER" id="PTHR43156:SF2">
    <property type="entry name" value="STAGE II SPORULATION PROTEIN E"/>
    <property type="match status" value="1"/>
</dbReference>
<dbReference type="Gene3D" id="3.60.40.10">
    <property type="entry name" value="PPM-type phosphatase domain"/>
    <property type="match status" value="1"/>
</dbReference>
<feature type="transmembrane region" description="Helical" evidence="2">
    <location>
        <begin position="73"/>
        <end position="99"/>
    </location>
</feature>
<feature type="transmembrane region" description="Helical" evidence="2">
    <location>
        <begin position="200"/>
        <end position="222"/>
    </location>
</feature>
<keyword evidence="1 4" id="KW-0378">Hydrolase</keyword>
<keyword evidence="2" id="KW-1133">Transmembrane helix</keyword>
<evidence type="ECO:0000256" key="1">
    <source>
        <dbReference type="ARBA" id="ARBA00022801"/>
    </source>
</evidence>
<feature type="transmembrane region" description="Helical" evidence="2">
    <location>
        <begin position="168"/>
        <end position="188"/>
    </location>
</feature>
<dbReference type="Proteomes" id="UP001158045">
    <property type="component" value="Unassembled WGS sequence"/>
</dbReference>
<dbReference type="EC" id="3.1.3.16" evidence="4"/>
<dbReference type="RefSeq" id="WP_281094801.1">
    <property type="nucleotide sequence ID" value="NZ_JARYZI010000008.1"/>
</dbReference>
<evidence type="ECO:0000313" key="5">
    <source>
        <dbReference type="Proteomes" id="UP001158045"/>
    </source>
</evidence>
<gene>
    <name evidence="4" type="ORF">QE109_12150</name>
</gene>
<reference evidence="4 5" key="1">
    <citation type="submission" date="2023-04" db="EMBL/GenBank/DDBJ databases">
        <title>Fusibacter bizertensis strain WBS, isolated from littoral bottom sediments of the Arctic seas - biochemical and genomic analysis.</title>
        <authorList>
            <person name="Brioukhanov A.L."/>
        </authorList>
    </citation>
    <scope>NUCLEOTIDE SEQUENCE [LARGE SCALE GENOMIC DNA]</scope>
    <source>
        <strain evidence="4 5">WBS</strain>
    </source>
</reference>
<dbReference type="PANTHER" id="PTHR43156">
    <property type="entry name" value="STAGE II SPORULATION PROTEIN E-RELATED"/>
    <property type="match status" value="1"/>
</dbReference>
<feature type="domain" description="PPM-type phosphatase" evidence="3">
    <location>
        <begin position="307"/>
        <end position="530"/>
    </location>
</feature>
<dbReference type="EMBL" id="JARYZI010000008">
    <property type="protein sequence ID" value="MDH8678908.1"/>
    <property type="molecule type" value="Genomic_DNA"/>
</dbReference>